<name>A0ABS9CPE3_9FIRM</name>
<dbReference type="Proteomes" id="UP001299220">
    <property type="component" value="Unassembled WGS sequence"/>
</dbReference>
<dbReference type="EMBL" id="JAFBIT010000003">
    <property type="protein sequence ID" value="MCF2653017.1"/>
    <property type="molecule type" value="Genomic_DNA"/>
</dbReference>
<reference evidence="1 2" key="1">
    <citation type="submission" date="2020-12" db="EMBL/GenBank/DDBJ databases">
        <title>Whole genome sequences of gut porcine anaerobes.</title>
        <authorList>
            <person name="Kubasova T."/>
            <person name="Jahodarova E."/>
            <person name="Rychlik I."/>
        </authorList>
    </citation>
    <scope>NUCLEOTIDE SEQUENCE [LARGE SCALE GENOMIC DNA]</scope>
    <source>
        <strain evidence="1 2">An867</strain>
    </source>
</reference>
<dbReference type="RefSeq" id="WP_235324044.1">
    <property type="nucleotide sequence ID" value="NZ_JAFBIT010000003.1"/>
</dbReference>
<gene>
    <name evidence="1" type="ORF">JQM67_10425</name>
</gene>
<accession>A0ABS9CPE3</accession>
<protein>
    <submittedName>
        <fullName evidence="1">Cytochrome C</fullName>
    </submittedName>
</protein>
<proteinExistence type="predicted"/>
<organism evidence="1 2">
    <name type="scientific">Anaeromassilibacillus senegalensis</name>
    <dbReference type="NCBI Taxonomy" id="1673717"/>
    <lineage>
        <taxon>Bacteria</taxon>
        <taxon>Bacillati</taxon>
        <taxon>Bacillota</taxon>
        <taxon>Clostridia</taxon>
        <taxon>Eubacteriales</taxon>
        <taxon>Acutalibacteraceae</taxon>
        <taxon>Anaeromassilibacillus</taxon>
    </lineage>
</organism>
<comment type="caution">
    <text evidence="1">The sequence shown here is derived from an EMBL/GenBank/DDBJ whole genome shotgun (WGS) entry which is preliminary data.</text>
</comment>
<sequence>MKQITNKEYEEWQKYKAEKAKGHVLLPDTVRFICEANGYDAEKIGQHFLEILPKICPPEQR</sequence>
<evidence type="ECO:0000313" key="2">
    <source>
        <dbReference type="Proteomes" id="UP001299220"/>
    </source>
</evidence>
<keyword evidence="2" id="KW-1185">Reference proteome</keyword>
<evidence type="ECO:0000313" key="1">
    <source>
        <dbReference type="EMBL" id="MCF2653017.1"/>
    </source>
</evidence>